<name>A0A7K4SGX6_COLPI</name>
<dbReference type="Gene3D" id="3.30.160.60">
    <property type="entry name" value="Classic Zinc Finger"/>
    <property type="match status" value="2"/>
</dbReference>
<dbReference type="OrthoDB" id="6077919at2759"/>
<keyword evidence="9" id="KW-0804">Transcription</keyword>
<feature type="domain" description="C2H2-type" evidence="12">
    <location>
        <begin position="27"/>
        <end position="54"/>
    </location>
</feature>
<keyword evidence="4" id="KW-0677">Repeat</keyword>
<reference evidence="13 14" key="1">
    <citation type="submission" date="2019-09" db="EMBL/GenBank/DDBJ databases">
        <title>Bird 10,000 Genomes (B10K) Project - Family phase.</title>
        <authorList>
            <person name="Zhang G."/>
        </authorList>
    </citation>
    <scope>NUCLEOTIDE SEQUENCE [LARGE SCALE GENOMIC DNA]</scope>
    <source>
        <strain evidence="13">B10K-DU-021-26</strain>
        <tissue evidence="13">Mixed tissue sample</tissue>
    </source>
</reference>
<dbReference type="PANTHER" id="PTHR23226">
    <property type="entry name" value="ZINC FINGER AND SCAN DOMAIN-CONTAINING"/>
    <property type="match status" value="1"/>
</dbReference>
<organism evidence="13 14">
    <name type="scientific">Columbina picui</name>
    <name type="common">Picui ground-dove</name>
    <dbReference type="NCBI Taxonomy" id="115618"/>
    <lineage>
        <taxon>Eukaryota</taxon>
        <taxon>Metazoa</taxon>
        <taxon>Chordata</taxon>
        <taxon>Craniata</taxon>
        <taxon>Vertebrata</taxon>
        <taxon>Euteleostomi</taxon>
        <taxon>Archelosauria</taxon>
        <taxon>Archosauria</taxon>
        <taxon>Dinosauria</taxon>
        <taxon>Saurischia</taxon>
        <taxon>Theropoda</taxon>
        <taxon>Coelurosauria</taxon>
        <taxon>Aves</taxon>
        <taxon>Neognathae</taxon>
        <taxon>Neoaves</taxon>
        <taxon>Columbimorphae</taxon>
        <taxon>Columbiformes</taxon>
        <taxon>Columbidae</taxon>
        <taxon>Columbina</taxon>
    </lineage>
</organism>
<evidence type="ECO:0000256" key="9">
    <source>
        <dbReference type="ARBA" id="ARBA00023163"/>
    </source>
</evidence>
<comment type="caution">
    <text evidence="13">The sequence shown here is derived from an EMBL/GenBank/DDBJ whole genome shotgun (WGS) entry which is preliminary data.</text>
</comment>
<keyword evidence="3" id="KW-0479">Metal-binding</keyword>
<dbReference type="GO" id="GO:0000978">
    <property type="term" value="F:RNA polymerase II cis-regulatory region sequence-specific DNA binding"/>
    <property type="evidence" value="ECO:0007669"/>
    <property type="project" value="TreeGrafter"/>
</dbReference>
<feature type="non-terminal residue" evidence="13">
    <location>
        <position position="54"/>
    </location>
</feature>
<proteinExistence type="predicted"/>
<keyword evidence="6" id="KW-0862">Zinc</keyword>
<evidence type="ECO:0000256" key="2">
    <source>
        <dbReference type="ARBA" id="ARBA00004123"/>
    </source>
</evidence>
<evidence type="ECO:0000256" key="5">
    <source>
        <dbReference type="ARBA" id="ARBA00022771"/>
    </source>
</evidence>
<accession>A0A7K4SGX6</accession>
<evidence type="ECO:0000256" key="10">
    <source>
        <dbReference type="ARBA" id="ARBA00023242"/>
    </source>
</evidence>
<keyword evidence="14" id="KW-1185">Reference proteome</keyword>
<evidence type="ECO:0000259" key="12">
    <source>
        <dbReference type="PROSITE" id="PS50157"/>
    </source>
</evidence>
<evidence type="ECO:0000256" key="3">
    <source>
        <dbReference type="ARBA" id="ARBA00022723"/>
    </source>
</evidence>
<comment type="function">
    <text evidence="1">May be involved in transcriptional regulation.</text>
</comment>
<dbReference type="InterPro" id="IPR013087">
    <property type="entry name" value="Znf_C2H2_type"/>
</dbReference>
<evidence type="ECO:0000256" key="6">
    <source>
        <dbReference type="ARBA" id="ARBA00022833"/>
    </source>
</evidence>
<gene>
    <name evidence="13" type="primary">Znf787</name>
    <name evidence="13" type="ORF">COLPIC_R10806</name>
</gene>
<dbReference type="GO" id="GO:0000981">
    <property type="term" value="F:DNA-binding transcription factor activity, RNA polymerase II-specific"/>
    <property type="evidence" value="ECO:0007669"/>
    <property type="project" value="TreeGrafter"/>
</dbReference>
<keyword evidence="8" id="KW-0238">DNA-binding</keyword>
<dbReference type="Pfam" id="PF00096">
    <property type="entry name" value="zf-C2H2"/>
    <property type="match status" value="2"/>
</dbReference>
<dbReference type="PANTHER" id="PTHR23226:SF377">
    <property type="entry name" value="ZINC FINGER AND SCAN DOMAIN-CONTAINING PROTEIN 20"/>
    <property type="match status" value="1"/>
</dbReference>
<keyword evidence="10" id="KW-0539">Nucleus</keyword>
<comment type="subcellular location">
    <subcellularLocation>
        <location evidence="2">Nucleus</location>
    </subcellularLocation>
</comment>
<keyword evidence="5 11" id="KW-0863">Zinc-finger</keyword>
<dbReference type="SUPFAM" id="SSF57667">
    <property type="entry name" value="beta-beta-alpha zinc fingers"/>
    <property type="match status" value="1"/>
</dbReference>
<dbReference type="GO" id="GO:0008270">
    <property type="term" value="F:zinc ion binding"/>
    <property type="evidence" value="ECO:0007669"/>
    <property type="project" value="UniProtKB-KW"/>
</dbReference>
<feature type="domain" description="C2H2-type" evidence="12">
    <location>
        <begin position="1"/>
        <end position="26"/>
    </location>
</feature>
<dbReference type="EMBL" id="VYZG01013057">
    <property type="protein sequence ID" value="NWQ85003.1"/>
    <property type="molecule type" value="Genomic_DNA"/>
</dbReference>
<evidence type="ECO:0000256" key="7">
    <source>
        <dbReference type="ARBA" id="ARBA00023015"/>
    </source>
</evidence>
<dbReference type="GO" id="GO:0005634">
    <property type="term" value="C:nucleus"/>
    <property type="evidence" value="ECO:0007669"/>
    <property type="project" value="UniProtKB-SubCell"/>
</dbReference>
<dbReference type="SMART" id="SM00355">
    <property type="entry name" value="ZnF_C2H2"/>
    <property type="match status" value="2"/>
</dbReference>
<evidence type="ECO:0000256" key="1">
    <source>
        <dbReference type="ARBA" id="ARBA00003767"/>
    </source>
</evidence>
<dbReference type="PROSITE" id="PS50157">
    <property type="entry name" value="ZINC_FINGER_C2H2_2"/>
    <property type="match status" value="2"/>
</dbReference>
<dbReference type="FunFam" id="3.30.160.60:FF:000045">
    <property type="entry name" value="ZFP69 zinc finger protein B"/>
    <property type="match status" value="1"/>
</dbReference>
<keyword evidence="7" id="KW-0805">Transcription regulation</keyword>
<evidence type="ECO:0000256" key="4">
    <source>
        <dbReference type="ARBA" id="ARBA00022737"/>
    </source>
</evidence>
<evidence type="ECO:0000313" key="13">
    <source>
        <dbReference type="EMBL" id="NWQ85003.1"/>
    </source>
</evidence>
<dbReference type="FunFam" id="3.30.160.60:FF:001854">
    <property type="entry name" value="Zinc finger protein"/>
    <property type="match status" value="1"/>
</dbReference>
<evidence type="ECO:0000256" key="8">
    <source>
        <dbReference type="ARBA" id="ARBA00023125"/>
    </source>
</evidence>
<feature type="non-terminal residue" evidence="13">
    <location>
        <position position="1"/>
    </location>
</feature>
<evidence type="ECO:0000256" key="11">
    <source>
        <dbReference type="PROSITE-ProRule" id="PRU00042"/>
    </source>
</evidence>
<dbReference type="PROSITE" id="PS00028">
    <property type="entry name" value="ZINC_FINGER_C2H2_1"/>
    <property type="match status" value="2"/>
</dbReference>
<sequence>CNGCKKRFSHKNKLLQHQRIHTREKPFTCTECGKSFSWKSTLLEHQRLHTGEKP</sequence>
<dbReference type="InterPro" id="IPR036236">
    <property type="entry name" value="Znf_C2H2_sf"/>
</dbReference>
<protein>
    <submittedName>
        <fullName evidence="13">ZN787 protein</fullName>
    </submittedName>
</protein>
<evidence type="ECO:0000313" key="14">
    <source>
        <dbReference type="Proteomes" id="UP000530263"/>
    </source>
</evidence>
<dbReference type="Proteomes" id="UP000530263">
    <property type="component" value="Unassembled WGS sequence"/>
</dbReference>
<dbReference type="AlphaFoldDB" id="A0A7K4SGX6"/>